<dbReference type="SMART" id="SM01092">
    <property type="entry name" value="CO_deh_flav_C"/>
    <property type="match status" value="1"/>
</dbReference>
<keyword evidence="3" id="KW-0560">Oxidoreductase</keyword>
<protein>
    <submittedName>
        <fullName evidence="5">6-hydroxypseudooxynicotine dehydrogenase complex subunit alpha</fullName>
    </submittedName>
</protein>
<dbReference type="InterPro" id="IPR016169">
    <property type="entry name" value="FAD-bd_PCMH_sub2"/>
</dbReference>
<dbReference type="SUPFAM" id="SSF56176">
    <property type="entry name" value="FAD-binding/transporter-associated domain-like"/>
    <property type="match status" value="1"/>
</dbReference>
<evidence type="ECO:0000256" key="3">
    <source>
        <dbReference type="ARBA" id="ARBA00023002"/>
    </source>
</evidence>
<dbReference type="InterPro" id="IPR016167">
    <property type="entry name" value="FAD-bd_PCMH_sub1"/>
</dbReference>
<dbReference type="Pfam" id="PF00941">
    <property type="entry name" value="FAD_binding_5"/>
    <property type="match status" value="1"/>
</dbReference>
<dbReference type="GO" id="GO:0016491">
    <property type="term" value="F:oxidoreductase activity"/>
    <property type="evidence" value="ECO:0007669"/>
    <property type="project" value="UniProtKB-KW"/>
</dbReference>
<gene>
    <name evidence="5" type="primary">kdhA</name>
    <name evidence="5" type="ORF">BHAOGJBA_2175</name>
</gene>
<sequence>MKPAPFGYLRADSLDQALDALARHGDEARVVAGGQSLLPMLNMRLTKPAVLVDVMRIQALREPVPERGALVIPAGVRQAILLDRPGLADDLPLLAAALPWVGHVQTRARGTLCGSVAHADPSAEIPLCLVALEGEVRLRARKRRRSVRAEDFFTGMMVTERADDELIEAVRYPTRAAGTGYAFAEVGRRHGDFAIVACAAVVDARRMRLAVGGVADRPTARDFPLLDGSALDDALNAFAWDLGAGEDLHATARYRRDLVRQLGRRVLSEARQDSLRCRS</sequence>
<keyword evidence="6" id="KW-1185">Reference proteome</keyword>
<evidence type="ECO:0000313" key="5">
    <source>
        <dbReference type="EMBL" id="GJD88654.1"/>
    </source>
</evidence>
<dbReference type="InterPro" id="IPR016166">
    <property type="entry name" value="FAD-bd_PCMH"/>
</dbReference>
<dbReference type="PANTHER" id="PTHR42659">
    <property type="entry name" value="XANTHINE DEHYDROGENASE SUBUNIT C-RELATED"/>
    <property type="match status" value="1"/>
</dbReference>
<keyword evidence="2" id="KW-0274">FAD</keyword>
<dbReference type="PANTHER" id="PTHR42659:SF2">
    <property type="entry name" value="XANTHINE DEHYDROGENASE SUBUNIT C-RELATED"/>
    <property type="match status" value="1"/>
</dbReference>
<comment type="caution">
    <text evidence="5">The sequence shown here is derived from an EMBL/GenBank/DDBJ whole genome shotgun (WGS) entry which is preliminary data.</text>
</comment>
<dbReference type="InterPro" id="IPR005107">
    <property type="entry name" value="CO_DH_flav_C"/>
</dbReference>
<dbReference type="Gene3D" id="3.30.43.10">
    <property type="entry name" value="Uridine Diphospho-n-acetylenolpyruvylglucosamine Reductase, domain 2"/>
    <property type="match status" value="1"/>
</dbReference>
<dbReference type="InterPro" id="IPR036683">
    <property type="entry name" value="CO_DH_flav_C_dom_sf"/>
</dbReference>
<evidence type="ECO:0000256" key="2">
    <source>
        <dbReference type="ARBA" id="ARBA00022827"/>
    </source>
</evidence>
<dbReference type="SUPFAM" id="SSF55447">
    <property type="entry name" value="CO dehydrogenase flavoprotein C-terminal domain-like"/>
    <property type="match status" value="1"/>
</dbReference>
<evidence type="ECO:0000313" key="6">
    <source>
        <dbReference type="Proteomes" id="UP001055247"/>
    </source>
</evidence>
<reference evidence="5" key="1">
    <citation type="journal article" date="2016" name="Front. Microbiol.">
        <title>Genome Sequence of the Piezophilic, Mesophilic Sulfate-Reducing Bacterium Desulfovibrio indicus J2T.</title>
        <authorList>
            <person name="Cao J."/>
            <person name="Maignien L."/>
            <person name="Shao Z."/>
            <person name="Alain K."/>
            <person name="Jebbar M."/>
        </authorList>
    </citation>
    <scope>NUCLEOTIDE SEQUENCE</scope>
    <source>
        <strain evidence="5">DSM 16372</strain>
    </source>
</reference>
<dbReference type="Gene3D" id="3.30.465.10">
    <property type="match status" value="1"/>
</dbReference>
<organism evidence="5 6">
    <name type="scientific">Methylobacterium hispanicum</name>
    <dbReference type="NCBI Taxonomy" id="270350"/>
    <lineage>
        <taxon>Bacteria</taxon>
        <taxon>Pseudomonadati</taxon>
        <taxon>Pseudomonadota</taxon>
        <taxon>Alphaproteobacteria</taxon>
        <taxon>Hyphomicrobiales</taxon>
        <taxon>Methylobacteriaceae</taxon>
        <taxon>Methylobacterium</taxon>
    </lineage>
</organism>
<dbReference type="GO" id="GO:0071949">
    <property type="term" value="F:FAD binding"/>
    <property type="evidence" value="ECO:0007669"/>
    <property type="project" value="InterPro"/>
</dbReference>
<dbReference type="RefSeq" id="WP_238230002.1">
    <property type="nucleotide sequence ID" value="NZ_BPQO01000007.1"/>
</dbReference>
<dbReference type="PROSITE" id="PS51387">
    <property type="entry name" value="FAD_PCMH"/>
    <property type="match status" value="1"/>
</dbReference>
<feature type="domain" description="FAD-binding PCMH-type" evidence="4">
    <location>
        <begin position="1"/>
        <end position="177"/>
    </location>
</feature>
<dbReference type="Proteomes" id="UP001055247">
    <property type="component" value="Unassembled WGS sequence"/>
</dbReference>
<dbReference type="InterPro" id="IPR036318">
    <property type="entry name" value="FAD-bd_PCMH-like_sf"/>
</dbReference>
<dbReference type="EMBL" id="BPQO01000007">
    <property type="protein sequence ID" value="GJD88654.1"/>
    <property type="molecule type" value="Genomic_DNA"/>
</dbReference>
<dbReference type="InterPro" id="IPR002346">
    <property type="entry name" value="Mopterin_DH_FAD-bd"/>
</dbReference>
<keyword evidence="1" id="KW-0285">Flavoprotein</keyword>
<dbReference type="InterPro" id="IPR051312">
    <property type="entry name" value="Diverse_Substr_Oxidored"/>
</dbReference>
<evidence type="ECO:0000256" key="1">
    <source>
        <dbReference type="ARBA" id="ARBA00022630"/>
    </source>
</evidence>
<dbReference type="Gene3D" id="3.30.390.50">
    <property type="entry name" value="CO dehydrogenase flavoprotein, C-terminal domain"/>
    <property type="match status" value="1"/>
</dbReference>
<evidence type="ECO:0000259" key="4">
    <source>
        <dbReference type="PROSITE" id="PS51387"/>
    </source>
</evidence>
<name>A0AAV4ZJK0_9HYPH</name>
<dbReference type="AlphaFoldDB" id="A0AAV4ZJK0"/>
<proteinExistence type="predicted"/>
<dbReference type="Pfam" id="PF03450">
    <property type="entry name" value="CO_deh_flav_C"/>
    <property type="match status" value="1"/>
</dbReference>
<accession>A0AAV4ZJK0</accession>
<reference evidence="5" key="2">
    <citation type="submission" date="2021-08" db="EMBL/GenBank/DDBJ databases">
        <authorList>
            <person name="Tani A."/>
            <person name="Ola A."/>
            <person name="Ogura Y."/>
            <person name="Katsura K."/>
            <person name="Hayashi T."/>
        </authorList>
    </citation>
    <scope>NUCLEOTIDE SEQUENCE</scope>
    <source>
        <strain evidence="5">DSM 16372</strain>
    </source>
</reference>